<dbReference type="Gene3D" id="3.40.50.1580">
    <property type="entry name" value="Nucleoside phosphorylase domain"/>
    <property type="match status" value="1"/>
</dbReference>
<dbReference type="GO" id="GO:0004850">
    <property type="term" value="F:uridine phosphorylase activity"/>
    <property type="evidence" value="ECO:0007669"/>
    <property type="project" value="UniProtKB-EC"/>
</dbReference>
<dbReference type="AlphaFoldDB" id="A0A4U0RNK9"/>
<gene>
    <name evidence="5" type="ORF">FCI23_49700</name>
</gene>
<feature type="domain" description="Nucleoside phosphorylase" evidence="4">
    <location>
        <begin position="86"/>
        <end position="241"/>
    </location>
</feature>
<comment type="catalytic activity">
    <reaction evidence="3">
        <text>uridine + phosphate = alpha-D-ribose 1-phosphate + uracil</text>
        <dbReference type="Rhea" id="RHEA:24388"/>
        <dbReference type="ChEBI" id="CHEBI:16704"/>
        <dbReference type="ChEBI" id="CHEBI:17568"/>
        <dbReference type="ChEBI" id="CHEBI:43474"/>
        <dbReference type="ChEBI" id="CHEBI:57720"/>
        <dbReference type="EC" id="2.4.2.3"/>
    </reaction>
</comment>
<dbReference type="OrthoDB" id="9782889at2"/>
<dbReference type="SUPFAM" id="SSF53167">
    <property type="entry name" value="Purine and uridine phosphorylases"/>
    <property type="match status" value="1"/>
</dbReference>
<dbReference type="PANTHER" id="PTHR43691:SF11">
    <property type="entry name" value="FI09636P-RELATED"/>
    <property type="match status" value="1"/>
</dbReference>
<evidence type="ECO:0000259" key="4">
    <source>
        <dbReference type="Pfam" id="PF01048"/>
    </source>
</evidence>
<dbReference type="GO" id="GO:0005829">
    <property type="term" value="C:cytosol"/>
    <property type="evidence" value="ECO:0007669"/>
    <property type="project" value="TreeGrafter"/>
</dbReference>
<evidence type="ECO:0000313" key="6">
    <source>
        <dbReference type="Proteomes" id="UP000305778"/>
    </source>
</evidence>
<accession>A0A4U0RNK9</accession>
<comment type="caution">
    <text evidence="5">The sequence shown here is derived from an EMBL/GenBank/DDBJ whole genome shotgun (WGS) entry which is preliminary data.</text>
</comment>
<proteinExistence type="predicted"/>
<sequence>MRGNIGSSGMSTRTWKRYSIMPESHPADAQDWGSTFQGVVDGWLFSDVDGPLPPVAILPLENPDLYDRTDWAKRVETLRDYRSVSVAHYRGHEFAVFTAKLGAPAAAMAVQAAAARGVRTLIGVGYCGAVADTLSCGDLLVPTGAVAADGTSRAYCAERYPAVADHQLVRALHDTAPGTLHDGVVLSLDAVFTQDSALVERCRALRVSGIDMETSAVLTVARLNGVRAATVLVASDHPGLGVPTDGALLGAGSARAMELVLKAVTGRVAELD</sequence>
<keyword evidence="6" id="KW-1185">Reference proteome</keyword>
<dbReference type="Proteomes" id="UP000305778">
    <property type="component" value="Unassembled WGS sequence"/>
</dbReference>
<evidence type="ECO:0000256" key="3">
    <source>
        <dbReference type="ARBA" id="ARBA00048447"/>
    </source>
</evidence>
<protein>
    <recommendedName>
        <fullName evidence="2">Uridine phosphorylase</fullName>
        <ecNumber evidence="1">2.4.2.3</ecNumber>
    </recommendedName>
</protein>
<evidence type="ECO:0000256" key="2">
    <source>
        <dbReference type="ARBA" id="ARBA00021980"/>
    </source>
</evidence>
<reference evidence="5 6" key="1">
    <citation type="submission" date="2019-04" db="EMBL/GenBank/DDBJ databases">
        <title>Streptomyces oryziradicis sp. nov., a novel actinomycete isolated from rhizosphere soil of rice (Oryza sativa L.).</title>
        <authorList>
            <person name="Li C."/>
        </authorList>
    </citation>
    <scope>NUCLEOTIDE SEQUENCE [LARGE SCALE GENOMIC DNA]</scope>
    <source>
        <strain evidence="5 6">NEAU-C40</strain>
    </source>
</reference>
<dbReference type="EMBL" id="SUMC01000144">
    <property type="protein sequence ID" value="TJZ97453.1"/>
    <property type="molecule type" value="Genomic_DNA"/>
</dbReference>
<dbReference type="Pfam" id="PF01048">
    <property type="entry name" value="PNP_UDP_1"/>
    <property type="match status" value="1"/>
</dbReference>
<evidence type="ECO:0000256" key="1">
    <source>
        <dbReference type="ARBA" id="ARBA00011888"/>
    </source>
</evidence>
<evidence type="ECO:0000313" key="5">
    <source>
        <dbReference type="EMBL" id="TJZ97453.1"/>
    </source>
</evidence>
<dbReference type="GO" id="GO:0009116">
    <property type="term" value="P:nucleoside metabolic process"/>
    <property type="evidence" value="ECO:0007669"/>
    <property type="project" value="InterPro"/>
</dbReference>
<dbReference type="InterPro" id="IPR035994">
    <property type="entry name" value="Nucleoside_phosphorylase_sf"/>
</dbReference>
<dbReference type="PANTHER" id="PTHR43691">
    <property type="entry name" value="URIDINE PHOSPHORYLASE"/>
    <property type="match status" value="1"/>
</dbReference>
<name>A0A4U0RNK9_9ACTN</name>
<dbReference type="InterPro" id="IPR000845">
    <property type="entry name" value="Nucleoside_phosphorylase_d"/>
</dbReference>
<organism evidence="5 6">
    <name type="scientific">Actinacidiphila oryziradicis</name>
    <dbReference type="NCBI Taxonomy" id="2571141"/>
    <lineage>
        <taxon>Bacteria</taxon>
        <taxon>Bacillati</taxon>
        <taxon>Actinomycetota</taxon>
        <taxon>Actinomycetes</taxon>
        <taxon>Kitasatosporales</taxon>
        <taxon>Streptomycetaceae</taxon>
        <taxon>Actinacidiphila</taxon>
    </lineage>
</organism>
<dbReference type="EC" id="2.4.2.3" evidence="1"/>